<evidence type="ECO:0000256" key="12">
    <source>
        <dbReference type="ARBA" id="ARBA00023122"/>
    </source>
</evidence>
<keyword evidence="5 14" id="KW-0812">Transmembrane</keyword>
<dbReference type="GO" id="GO:0046872">
    <property type="term" value="F:metal ion binding"/>
    <property type="evidence" value="ECO:0007669"/>
    <property type="project" value="UniProtKB-UniRule"/>
</dbReference>
<keyword evidence="8 14" id="KW-0378">Hydrolase</keyword>
<keyword evidence="13 14" id="KW-0472">Membrane</keyword>
<comment type="subcellular location">
    <subcellularLocation>
        <location evidence="1 14">Cell membrane</location>
        <topology evidence="1 14">Multi-pass membrane protein</topology>
    </subcellularLocation>
</comment>
<gene>
    <name evidence="19" type="ORF">SBA1_1100021</name>
</gene>
<keyword evidence="4 14" id="KW-0645">Protease</keyword>
<dbReference type="SMART" id="SM00116">
    <property type="entry name" value="CBS"/>
    <property type="match status" value="2"/>
</dbReference>
<evidence type="ECO:0000256" key="14">
    <source>
        <dbReference type="PIRNR" id="PIRNR006404"/>
    </source>
</evidence>
<feature type="transmembrane region" description="Helical" evidence="14">
    <location>
        <begin position="110"/>
        <end position="132"/>
    </location>
</feature>
<feature type="binding site" evidence="16">
    <location>
        <position position="60"/>
    </location>
    <ligand>
        <name>Zn(2+)</name>
        <dbReference type="ChEBI" id="CHEBI:29105"/>
        <note>catalytic</note>
    </ligand>
</feature>
<dbReference type="PANTHER" id="PTHR39188">
    <property type="entry name" value="MEMBRANE-ASSOCIATED ZINC METALLOPROTEASE M50B"/>
    <property type="match status" value="1"/>
</dbReference>
<dbReference type="PANTHER" id="PTHR39188:SF3">
    <property type="entry name" value="STAGE IV SPORULATION PROTEIN FB"/>
    <property type="match status" value="1"/>
</dbReference>
<dbReference type="Pfam" id="PF00571">
    <property type="entry name" value="CBS"/>
    <property type="match status" value="2"/>
</dbReference>
<feature type="transmembrane region" description="Helical" evidence="14">
    <location>
        <begin position="190"/>
        <end position="208"/>
    </location>
</feature>
<evidence type="ECO:0000259" key="18">
    <source>
        <dbReference type="PROSITE" id="PS51371"/>
    </source>
</evidence>
<reference evidence="20" key="1">
    <citation type="submission" date="2018-02" db="EMBL/GenBank/DDBJ databases">
        <authorList>
            <person name="Hausmann B."/>
        </authorList>
    </citation>
    <scope>NUCLEOTIDE SEQUENCE [LARGE SCALE GENOMIC DNA]</scope>
    <source>
        <strain evidence="20">Peat soil MAG SbA1</strain>
    </source>
</reference>
<dbReference type="InterPro" id="IPR016483">
    <property type="entry name" value="UCP006404_Pept_M50_CBS"/>
</dbReference>
<keyword evidence="12 17" id="KW-0129">CBS domain</keyword>
<protein>
    <recommendedName>
        <fullName evidence="14">Zinc metalloprotease</fullName>
    </recommendedName>
</protein>
<evidence type="ECO:0000256" key="2">
    <source>
        <dbReference type="ARBA" id="ARBA00007931"/>
    </source>
</evidence>
<proteinExistence type="inferred from homology"/>
<organism evidence="19 20">
    <name type="scientific">Candidatus Sulfotelmatobacter kueseliae</name>
    <dbReference type="NCBI Taxonomy" id="2042962"/>
    <lineage>
        <taxon>Bacteria</taxon>
        <taxon>Pseudomonadati</taxon>
        <taxon>Acidobacteriota</taxon>
        <taxon>Terriglobia</taxon>
        <taxon>Terriglobales</taxon>
        <taxon>Candidatus Korobacteraceae</taxon>
        <taxon>Candidatus Sulfotelmatobacter</taxon>
    </lineage>
</organism>
<evidence type="ECO:0000313" key="19">
    <source>
        <dbReference type="EMBL" id="SPF32946.1"/>
    </source>
</evidence>
<evidence type="ECO:0000256" key="16">
    <source>
        <dbReference type="PIRSR" id="PIRSR006404-2"/>
    </source>
</evidence>
<evidence type="ECO:0000256" key="3">
    <source>
        <dbReference type="ARBA" id="ARBA00022475"/>
    </source>
</evidence>
<feature type="transmembrane region" description="Helical" evidence="14">
    <location>
        <begin position="47"/>
        <end position="67"/>
    </location>
</feature>
<keyword evidence="9 14" id="KW-0862">Zinc</keyword>
<keyword evidence="6 14" id="KW-0479">Metal-binding</keyword>
<dbReference type="SUPFAM" id="SSF54631">
    <property type="entry name" value="CBS-domain pair"/>
    <property type="match status" value="1"/>
</dbReference>
<feature type="active site" evidence="15">
    <location>
        <position position="61"/>
    </location>
</feature>
<keyword evidence="11 14" id="KW-0482">Metalloprotease</keyword>
<dbReference type="InterPro" id="IPR046342">
    <property type="entry name" value="CBS_dom_sf"/>
</dbReference>
<dbReference type="OrthoDB" id="9800627at2"/>
<accession>A0A2U3JZS3</accession>
<keyword evidence="3 14" id="KW-1003">Cell membrane</keyword>
<evidence type="ECO:0000256" key="11">
    <source>
        <dbReference type="ARBA" id="ARBA00023049"/>
    </source>
</evidence>
<dbReference type="GO" id="GO:0005886">
    <property type="term" value="C:plasma membrane"/>
    <property type="evidence" value="ECO:0007669"/>
    <property type="project" value="UniProtKB-SubCell"/>
</dbReference>
<dbReference type="AlphaFoldDB" id="A0A2U3JZS3"/>
<evidence type="ECO:0000256" key="6">
    <source>
        <dbReference type="ARBA" id="ARBA00022723"/>
    </source>
</evidence>
<evidence type="ECO:0000256" key="15">
    <source>
        <dbReference type="PIRSR" id="PIRSR006404-1"/>
    </source>
</evidence>
<dbReference type="Gene3D" id="3.10.580.10">
    <property type="entry name" value="CBS-domain"/>
    <property type="match status" value="1"/>
</dbReference>
<name>A0A2U3JZS3_9BACT</name>
<evidence type="ECO:0000256" key="17">
    <source>
        <dbReference type="PROSITE-ProRule" id="PRU00703"/>
    </source>
</evidence>
<evidence type="ECO:0000256" key="10">
    <source>
        <dbReference type="ARBA" id="ARBA00022989"/>
    </source>
</evidence>
<evidence type="ECO:0000256" key="4">
    <source>
        <dbReference type="ARBA" id="ARBA00022670"/>
    </source>
</evidence>
<comment type="similarity">
    <text evidence="2 14">Belongs to the peptidase M50B family.</text>
</comment>
<feature type="transmembrane region" description="Helical" evidence="14">
    <location>
        <begin position="16"/>
        <end position="35"/>
    </location>
</feature>
<dbReference type="PROSITE" id="PS51371">
    <property type="entry name" value="CBS"/>
    <property type="match status" value="2"/>
</dbReference>
<feature type="domain" description="CBS" evidence="18">
    <location>
        <begin position="249"/>
        <end position="306"/>
    </location>
</feature>
<dbReference type="Proteomes" id="UP000238701">
    <property type="component" value="Unassembled WGS sequence"/>
</dbReference>
<keyword evidence="10 14" id="KW-1133">Transmembrane helix</keyword>
<dbReference type="PIRSF" id="PIRSF006404">
    <property type="entry name" value="UCP006404_Pept_M50_CBS"/>
    <property type="match status" value="1"/>
</dbReference>
<evidence type="ECO:0000256" key="13">
    <source>
        <dbReference type="ARBA" id="ARBA00023136"/>
    </source>
</evidence>
<evidence type="ECO:0000256" key="8">
    <source>
        <dbReference type="ARBA" id="ARBA00022801"/>
    </source>
</evidence>
<feature type="binding site" evidence="16">
    <location>
        <position position="64"/>
    </location>
    <ligand>
        <name>Zn(2+)</name>
        <dbReference type="ChEBI" id="CHEBI:29105"/>
        <note>catalytic</note>
    </ligand>
</feature>
<evidence type="ECO:0000256" key="5">
    <source>
        <dbReference type="ARBA" id="ARBA00022692"/>
    </source>
</evidence>
<keyword evidence="7" id="KW-0677">Repeat</keyword>
<dbReference type="InterPro" id="IPR000644">
    <property type="entry name" value="CBS_dom"/>
</dbReference>
<evidence type="ECO:0000256" key="9">
    <source>
        <dbReference type="ARBA" id="ARBA00022833"/>
    </source>
</evidence>
<sequence>MRSWSMPVGRLFGVDVRLHLTFFLLPMFIYWTEYSANKGNANGSRDLALAGIILACVAAHECGHMFAARRFGLIPKAVILLPLTGVTLYDEPRSEKSQTPALLWQREIRLALAGPLVNLTLACLAAAVISGTGRDYELWKWPFLSARNLPRSLVWANLYLAILNLIPAYPLDGGRVLRAMFSRTLDLSAATRRAVSISTAIAMVLIFAGPFSDLWLTMVGVVIFFAAQLEERALVFQSVLDNVRLEEVMLTDFATLSPADTLEDALEKAVHSLQDDFPVVRGSDMVGVISRQRILDALRAEGNGYVQAVMNKIFEVSMRQESLSSAFRKLTARNSSIIPVVEDQRLIGIVTLQNLMHSMALLAESRKLQRDETES</sequence>
<evidence type="ECO:0000256" key="7">
    <source>
        <dbReference type="ARBA" id="ARBA00022737"/>
    </source>
</evidence>
<feature type="binding site" evidence="16">
    <location>
        <position position="172"/>
    </location>
    <ligand>
        <name>Zn(2+)</name>
        <dbReference type="ChEBI" id="CHEBI:29105"/>
        <note>catalytic</note>
    </ligand>
</feature>
<dbReference type="InterPro" id="IPR008915">
    <property type="entry name" value="Peptidase_M50"/>
</dbReference>
<feature type="domain" description="CBS" evidence="18">
    <location>
        <begin position="309"/>
        <end position="368"/>
    </location>
</feature>
<dbReference type="GO" id="GO:0008237">
    <property type="term" value="F:metallopeptidase activity"/>
    <property type="evidence" value="ECO:0007669"/>
    <property type="project" value="UniProtKB-UniRule"/>
</dbReference>
<feature type="transmembrane region" description="Helical" evidence="14">
    <location>
        <begin position="152"/>
        <end position="169"/>
    </location>
</feature>
<evidence type="ECO:0000256" key="1">
    <source>
        <dbReference type="ARBA" id="ARBA00004651"/>
    </source>
</evidence>
<dbReference type="Pfam" id="PF02163">
    <property type="entry name" value="Peptidase_M50"/>
    <property type="match status" value="2"/>
</dbReference>
<comment type="cofactor">
    <cofactor evidence="14 16">
        <name>Zn(2+)</name>
        <dbReference type="ChEBI" id="CHEBI:29105"/>
    </cofactor>
    <text evidence="14 16">Binds 1 zinc ion per subunit.</text>
</comment>
<dbReference type="GO" id="GO:0006508">
    <property type="term" value="P:proteolysis"/>
    <property type="evidence" value="ECO:0007669"/>
    <property type="project" value="UniProtKB-KW"/>
</dbReference>
<dbReference type="EMBL" id="OMOD01000014">
    <property type="protein sequence ID" value="SPF32946.1"/>
    <property type="molecule type" value="Genomic_DNA"/>
</dbReference>
<evidence type="ECO:0000313" key="20">
    <source>
        <dbReference type="Proteomes" id="UP000238701"/>
    </source>
</evidence>